<proteinExistence type="predicted"/>
<reference evidence="2 3" key="1">
    <citation type="journal article" date="2018" name="Science">
        <title>The opium poppy genome and morphinan production.</title>
        <authorList>
            <person name="Guo L."/>
            <person name="Winzer T."/>
            <person name="Yang X."/>
            <person name="Li Y."/>
            <person name="Ning Z."/>
            <person name="He Z."/>
            <person name="Teodor R."/>
            <person name="Lu Y."/>
            <person name="Bowser T.A."/>
            <person name="Graham I.A."/>
            <person name="Ye K."/>
        </authorList>
    </citation>
    <scope>NUCLEOTIDE SEQUENCE [LARGE SCALE GENOMIC DNA]</scope>
    <source>
        <strain evidence="3">cv. HN1</strain>
        <tissue evidence="2">Leaves</tissue>
    </source>
</reference>
<evidence type="ECO:0000256" key="1">
    <source>
        <dbReference type="SAM" id="SignalP"/>
    </source>
</evidence>
<evidence type="ECO:0000313" key="2">
    <source>
        <dbReference type="EMBL" id="RZC60536.1"/>
    </source>
</evidence>
<keyword evidence="1" id="KW-0732">Signal</keyword>
<feature type="chain" id="PRO_5021481670" evidence="1">
    <location>
        <begin position="23"/>
        <end position="59"/>
    </location>
</feature>
<feature type="signal peptide" evidence="1">
    <location>
        <begin position="1"/>
        <end position="22"/>
    </location>
</feature>
<dbReference type="EMBL" id="CM010719">
    <property type="protein sequence ID" value="RZC60536.1"/>
    <property type="molecule type" value="Genomic_DNA"/>
</dbReference>
<gene>
    <name evidence="2" type="ORF">C5167_022325</name>
</gene>
<name>A0A4Y7JJ01_PAPSO</name>
<evidence type="ECO:0000313" key="3">
    <source>
        <dbReference type="Proteomes" id="UP000316621"/>
    </source>
</evidence>
<accession>A0A4Y7JJ01</accession>
<keyword evidence="3" id="KW-1185">Reference proteome</keyword>
<dbReference type="AlphaFoldDB" id="A0A4Y7JJ01"/>
<sequence length="59" mass="6193">MDLMFETLIVKLVVATVEMAAAIKADNKVGGGGAMYGVVSDGMVLPVKERQRGIGINID</sequence>
<dbReference type="Gramene" id="RZC60536">
    <property type="protein sequence ID" value="RZC60536"/>
    <property type="gene ID" value="C5167_022325"/>
</dbReference>
<protein>
    <submittedName>
        <fullName evidence="2">Uncharacterized protein</fullName>
    </submittedName>
</protein>
<dbReference type="Proteomes" id="UP000316621">
    <property type="component" value="Chromosome 5"/>
</dbReference>
<organism evidence="2 3">
    <name type="scientific">Papaver somniferum</name>
    <name type="common">Opium poppy</name>
    <dbReference type="NCBI Taxonomy" id="3469"/>
    <lineage>
        <taxon>Eukaryota</taxon>
        <taxon>Viridiplantae</taxon>
        <taxon>Streptophyta</taxon>
        <taxon>Embryophyta</taxon>
        <taxon>Tracheophyta</taxon>
        <taxon>Spermatophyta</taxon>
        <taxon>Magnoliopsida</taxon>
        <taxon>Ranunculales</taxon>
        <taxon>Papaveraceae</taxon>
        <taxon>Papaveroideae</taxon>
        <taxon>Papaver</taxon>
    </lineage>
</organism>